<dbReference type="SUPFAM" id="SSF111369">
    <property type="entry name" value="HlyD-like secretion proteins"/>
    <property type="match status" value="1"/>
</dbReference>
<dbReference type="Pfam" id="PF25876">
    <property type="entry name" value="HH_MFP_RND"/>
    <property type="match status" value="1"/>
</dbReference>
<dbReference type="InterPro" id="IPR058792">
    <property type="entry name" value="Beta-barrel_RND_2"/>
</dbReference>
<organism evidence="5 6">
    <name type="scientific">Candidatus Protochlamydia amoebophila</name>
    <dbReference type="NCBI Taxonomy" id="362787"/>
    <lineage>
        <taxon>Bacteria</taxon>
        <taxon>Pseudomonadati</taxon>
        <taxon>Chlamydiota</taxon>
        <taxon>Chlamydiia</taxon>
        <taxon>Parachlamydiales</taxon>
        <taxon>Parachlamydiaceae</taxon>
        <taxon>Candidatus Protochlamydia</taxon>
    </lineage>
</organism>
<dbReference type="AlphaFoldDB" id="A0A0C1JJP9"/>
<dbReference type="GO" id="GO:0015562">
    <property type="term" value="F:efflux transmembrane transporter activity"/>
    <property type="evidence" value="ECO:0007669"/>
    <property type="project" value="TreeGrafter"/>
</dbReference>
<dbReference type="InterPro" id="IPR058625">
    <property type="entry name" value="MdtA-like_BSH"/>
</dbReference>
<dbReference type="InterPro" id="IPR058624">
    <property type="entry name" value="MdtA-like_HH"/>
</dbReference>
<dbReference type="Gene3D" id="2.40.30.170">
    <property type="match status" value="1"/>
</dbReference>
<comment type="caution">
    <text evidence="5">The sequence shown here is derived from an EMBL/GenBank/DDBJ whole genome shotgun (WGS) entry which is preliminary data.</text>
</comment>
<dbReference type="Gene3D" id="2.40.50.100">
    <property type="match status" value="1"/>
</dbReference>
<evidence type="ECO:0000256" key="1">
    <source>
        <dbReference type="ARBA" id="ARBA00009477"/>
    </source>
</evidence>
<reference evidence="5 6" key="1">
    <citation type="journal article" date="2014" name="Mol. Biol. Evol.">
        <title>Massive expansion of Ubiquitination-related gene families within the Chlamydiae.</title>
        <authorList>
            <person name="Domman D."/>
            <person name="Collingro A."/>
            <person name="Lagkouvardos I."/>
            <person name="Gehre L."/>
            <person name="Weinmaier T."/>
            <person name="Rattei T."/>
            <person name="Subtil A."/>
            <person name="Horn M."/>
        </authorList>
    </citation>
    <scope>NUCLEOTIDE SEQUENCE [LARGE SCALE GENOMIC DNA]</scope>
    <source>
        <strain evidence="5 6">EI2</strain>
    </source>
</reference>
<dbReference type="PANTHER" id="PTHR30469">
    <property type="entry name" value="MULTIDRUG RESISTANCE PROTEIN MDTA"/>
    <property type="match status" value="1"/>
</dbReference>
<dbReference type="PATRIC" id="fig|362787.3.peg.1969"/>
<name>A0A0C1JJP9_9BACT</name>
<dbReference type="Proteomes" id="UP000031465">
    <property type="component" value="Unassembled WGS sequence"/>
</dbReference>
<evidence type="ECO:0000313" key="5">
    <source>
        <dbReference type="EMBL" id="KIC70831.1"/>
    </source>
</evidence>
<dbReference type="EMBL" id="JSAN01000134">
    <property type="protein sequence ID" value="KIC70831.1"/>
    <property type="molecule type" value="Genomic_DNA"/>
</dbReference>
<accession>A0A0C1JJP9</accession>
<dbReference type="Gene3D" id="1.10.287.470">
    <property type="entry name" value="Helix hairpin bin"/>
    <property type="match status" value="1"/>
</dbReference>
<feature type="domain" description="Multidrug resistance protein MdtA-like barrel-sandwich hybrid" evidence="3">
    <location>
        <begin position="44"/>
        <end position="180"/>
    </location>
</feature>
<dbReference type="GO" id="GO:1990281">
    <property type="term" value="C:efflux pump complex"/>
    <property type="evidence" value="ECO:0007669"/>
    <property type="project" value="TreeGrafter"/>
</dbReference>
<dbReference type="Pfam" id="PF25917">
    <property type="entry name" value="BSH_RND"/>
    <property type="match status" value="1"/>
</dbReference>
<evidence type="ECO:0000259" key="3">
    <source>
        <dbReference type="Pfam" id="PF25917"/>
    </source>
</evidence>
<evidence type="ECO:0000313" key="6">
    <source>
        <dbReference type="Proteomes" id="UP000031465"/>
    </source>
</evidence>
<dbReference type="Pfam" id="PF25954">
    <property type="entry name" value="Beta-barrel_RND_2"/>
    <property type="match status" value="1"/>
</dbReference>
<feature type="domain" description="CusB-like beta-barrel" evidence="4">
    <location>
        <begin position="189"/>
        <end position="277"/>
    </location>
</feature>
<dbReference type="NCBIfam" id="TIGR01730">
    <property type="entry name" value="RND_mfp"/>
    <property type="match status" value="1"/>
</dbReference>
<gene>
    <name evidence="5" type="ORF">DB44_FM00050</name>
</gene>
<dbReference type="InterPro" id="IPR006143">
    <property type="entry name" value="RND_pump_MFP"/>
</dbReference>
<proteinExistence type="inferred from homology"/>
<evidence type="ECO:0000259" key="2">
    <source>
        <dbReference type="Pfam" id="PF25876"/>
    </source>
</evidence>
<sequence>MKRFALICLFLFILAAVAHIYFHYFLEKKEGEDSITLYGNVDVRQVDLGFRVKGRVNQMAYQEGDFVSVGQLIATLDKQPYVDLVLQAKAQVESIEASLKNAEQLIERRRTLIGTGAISSEEYEDTLSSRDVLLANLKEAQAALGVALTNLQDTEIYAPNDGTILTRIREPGSIVREADPVYILSLFSPIWIRSFVAEPELGEIYPGMMVEIFTDTKEGKVYQGHIGFISPVAEFTPKSVETTKLRTDLVYRLRIIAENPDKGLRQGMPVTLRLKKQTKEIL</sequence>
<evidence type="ECO:0000259" key="4">
    <source>
        <dbReference type="Pfam" id="PF25954"/>
    </source>
</evidence>
<feature type="domain" description="Multidrug resistance protein MdtA-like alpha-helical hairpin" evidence="2">
    <location>
        <begin position="87"/>
        <end position="152"/>
    </location>
</feature>
<comment type="similarity">
    <text evidence="1">Belongs to the membrane fusion protein (MFP) (TC 8.A.1) family.</text>
</comment>
<protein>
    <submittedName>
        <fullName evidence="5">Membrane protein</fullName>
    </submittedName>
</protein>